<sequence>MYNPQLIENIILKILNCKEKIKIIKEYETQILRESYKDKNYILRYNISDVHYFFSLEALEQWEKLTIQISEKVFKNQFSLTYINNGLKYYFHKNYNNYTNQNLIDFLSNLKNNASDLLFYIPLYGINLKNKELNIGSFSLKTIEKIKEEIKEISPNSDFKFMFSPTIISDQVLLINNYQTDNDKALEITLNQTNRFIDILNWKFSQLIQPNNDIKYIISLHPPIDENLIYFSLNNKKTISTNFKNLSSTLPLDLNSIEKFICNDEVVWLVRLISEKEINDFYDAILKSIHWFSQFWLEKQNDNQLLYLAISLEALLSESFSTSSFIADRVAFILGNDKSTRLELRDLTKKLYDLRSNIAHGNNINIVQKNDLKKIEVITRKTIQYAIDNRNLFDSLKQFKLSLDEKKYE</sequence>
<evidence type="ECO:0000313" key="1">
    <source>
        <dbReference type="EMBL" id="QOD72989.1"/>
    </source>
</evidence>
<protein>
    <submittedName>
        <fullName evidence="1">Uncharacterized protein</fullName>
    </submittedName>
</protein>
<evidence type="ECO:0000313" key="2">
    <source>
        <dbReference type="Proteomes" id="UP000516672"/>
    </source>
</evidence>
<dbReference type="RefSeq" id="WP_151792189.1">
    <property type="nucleotide sequence ID" value="NZ_BKOK01000002.1"/>
</dbReference>
<name>A0A7H2YMF1_9GAMM</name>
<organism evidence="1 2">
    <name type="scientific">Acinetobacter seifertii</name>
    <dbReference type="NCBI Taxonomy" id="1530123"/>
    <lineage>
        <taxon>Bacteria</taxon>
        <taxon>Pseudomonadati</taxon>
        <taxon>Pseudomonadota</taxon>
        <taxon>Gammaproteobacteria</taxon>
        <taxon>Moraxellales</taxon>
        <taxon>Moraxellaceae</taxon>
        <taxon>Acinetobacter</taxon>
        <taxon>Acinetobacter calcoaceticus/baumannii complex</taxon>
    </lineage>
</organism>
<proteinExistence type="predicted"/>
<dbReference type="AlphaFoldDB" id="A0A7H2YMF1"/>
<accession>A0A7H2YMF1</accession>
<gene>
    <name evidence="1" type="ORF">IC779_18585</name>
</gene>
<reference evidence="2" key="2">
    <citation type="submission" date="2020-10" db="EMBL/GenBank/DDBJ databases">
        <title>Clinical and molecular characterization of Acinetobacter seifertii in Taiwan.</title>
        <authorList>
            <person name="Li L.-H."/>
            <person name="Yang Y.-S."/>
            <person name="Sun J.-R."/>
            <person name="Huang T.-W."/>
            <person name="Huang W.-C."/>
            <person name="Wang Y.-C."/>
            <person name="Kuo T.-H."/>
            <person name="Kuo S.-C."/>
            <person name="Chen T.-L."/>
        </authorList>
    </citation>
    <scope>NUCLEOTIDE SEQUENCE [LARGE SCALE GENOMIC DNA]</scope>
    <source>
        <strain evidence="2">AS42</strain>
    </source>
</reference>
<reference evidence="1 2" key="1">
    <citation type="submission" date="2020-09" db="EMBL/GenBank/DDBJ databases">
        <authorList>
            <person name="Chen F.-J."/>
            <person name="Lee Y.-T."/>
        </authorList>
    </citation>
    <scope>NUCLEOTIDE SEQUENCE [LARGE SCALE GENOMIC DNA]</scope>
    <source>
        <strain evidence="1 2">AS42</strain>
    </source>
</reference>
<dbReference type="Proteomes" id="UP000516672">
    <property type="component" value="Chromosome"/>
</dbReference>
<dbReference type="EMBL" id="CP061828">
    <property type="protein sequence ID" value="QOD72989.1"/>
    <property type="molecule type" value="Genomic_DNA"/>
</dbReference>